<name>A0A1C7LZ18_GRIFR</name>
<evidence type="ECO:0000313" key="1">
    <source>
        <dbReference type="EMBL" id="OBZ69407.1"/>
    </source>
</evidence>
<accession>A0A1C7LZ18</accession>
<dbReference type="OrthoDB" id="2532955at2759"/>
<dbReference type="AlphaFoldDB" id="A0A1C7LZ18"/>
<dbReference type="Proteomes" id="UP000092993">
    <property type="component" value="Unassembled WGS sequence"/>
</dbReference>
<sequence>MYYFEILSRLFAALVVSSPLYKTARRIQHRHHPQGCHLCHQLGSEAPDPIHLTAYILWVPWRTTLNVYIHVLKVDCDSPKLHANLVQDDTTMITTHMTFGVLVAPHPPRRASLPSRCRIRRRTAHPCGPTRGSPTPASGQAHPDLVKPMLSSVAHPARTVLMQSI</sequence>
<comment type="caution">
    <text evidence="1">The sequence shown here is derived from an EMBL/GenBank/DDBJ whole genome shotgun (WGS) entry which is preliminary data.</text>
</comment>
<evidence type="ECO:0000313" key="2">
    <source>
        <dbReference type="Proteomes" id="UP000092993"/>
    </source>
</evidence>
<proteinExistence type="predicted"/>
<keyword evidence="2" id="KW-1185">Reference proteome</keyword>
<protein>
    <submittedName>
        <fullName evidence="1">Uncharacterized protein</fullName>
    </submittedName>
</protein>
<dbReference type="EMBL" id="LUGG01000017">
    <property type="protein sequence ID" value="OBZ69407.1"/>
    <property type="molecule type" value="Genomic_DNA"/>
</dbReference>
<organism evidence="1 2">
    <name type="scientific">Grifola frondosa</name>
    <name type="common">Maitake</name>
    <name type="synonym">Polyporus frondosus</name>
    <dbReference type="NCBI Taxonomy" id="5627"/>
    <lineage>
        <taxon>Eukaryota</taxon>
        <taxon>Fungi</taxon>
        <taxon>Dikarya</taxon>
        <taxon>Basidiomycota</taxon>
        <taxon>Agaricomycotina</taxon>
        <taxon>Agaricomycetes</taxon>
        <taxon>Polyporales</taxon>
        <taxon>Grifolaceae</taxon>
        <taxon>Grifola</taxon>
    </lineage>
</organism>
<reference evidence="1 2" key="1">
    <citation type="submission" date="2016-03" db="EMBL/GenBank/DDBJ databases">
        <title>Whole genome sequencing of Grifola frondosa 9006-11.</title>
        <authorList>
            <person name="Min B."/>
            <person name="Park H."/>
            <person name="Kim J.-G."/>
            <person name="Cho H."/>
            <person name="Oh Y.-L."/>
            <person name="Kong W.-S."/>
            <person name="Choi I.-G."/>
        </authorList>
    </citation>
    <scope>NUCLEOTIDE SEQUENCE [LARGE SCALE GENOMIC DNA]</scope>
    <source>
        <strain evidence="1 2">9006-11</strain>
    </source>
</reference>
<gene>
    <name evidence="1" type="ORF">A0H81_10653</name>
</gene>